<dbReference type="Proteomes" id="UP000823633">
    <property type="component" value="Unassembled WGS sequence"/>
</dbReference>
<dbReference type="Pfam" id="PF14278">
    <property type="entry name" value="TetR_C_8"/>
    <property type="match status" value="1"/>
</dbReference>
<gene>
    <name evidence="4" type="ORF">IAC42_08105</name>
</gene>
<feature type="DNA-binding region" description="H-T-H motif" evidence="2">
    <location>
        <begin position="33"/>
        <end position="52"/>
    </location>
</feature>
<dbReference type="InterPro" id="IPR009057">
    <property type="entry name" value="Homeodomain-like_sf"/>
</dbReference>
<evidence type="ECO:0000256" key="1">
    <source>
        <dbReference type="ARBA" id="ARBA00023125"/>
    </source>
</evidence>
<dbReference type="InterPro" id="IPR001647">
    <property type="entry name" value="HTH_TetR"/>
</dbReference>
<name>A0A9D9E9U6_9SPIR</name>
<evidence type="ECO:0000259" key="3">
    <source>
        <dbReference type="PROSITE" id="PS50977"/>
    </source>
</evidence>
<accession>A0A9D9E9U6</accession>
<evidence type="ECO:0000256" key="2">
    <source>
        <dbReference type="PROSITE-ProRule" id="PRU00335"/>
    </source>
</evidence>
<dbReference type="PROSITE" id="PS50977">
    <property type="entry name" value="HTH_TETR_2"/>
    <property type="match status" value="1"/>
</dbReference>
<evidence type="ECO:0000313" key="4">
    <source>
        <dbReference type="EMBL" id="MBO8443698.1"/>
    </source>
</evidence>
<evidence type="ECO:0000313" key="5">
    <source>
        <dbReference type="Proteomes" id="UP000823633"/>
    </source>
</evidence>
<dbReference type="InterPro" id="IPR039532">
    <property type="entry name" value="TetR_C_Firmicutes"/>
</dbReference>
<reference evidence="4" key="1">
    <citation type="submission" date="2020-10" db="EMBL/GenBank/DDBJ databases">
        <authorList>
            <person name="Gilroy R."/>
        </authorList>
    </citation>
    <scope>NUCLEOTIDE SEQUENCE</scope>
    <source>
        <strain evidence="4">11167</strain>
    </source>
</reference>
<proteinExistence type="predicted"/>
<dbReference type="AlphaFoldDB" id="A0A9D9E9U6"/>
<dbReference type="EMBL" id="JADIMU010000054">
    <property type="protein sequence ID" value="MBO8443698.1"/>
    <property type="molecule type" value="Genomic_DNA"/>
</dbReference>
<protein>
    <submittedName>
        <fullName evidence="4">TetR/AcrR family transcriptional regulator</fullName>
    </submittedName>
</protein>
<sequence length="190" mass="21354">MNGKTDARIVKTMEKLKSSLLGLMKEHSIDSISVTCLCKAAGINRNTFYAHYREPVDLLMEIENELLGEMMQTLGKLESVEVGNIYSFVIPILETITKNSDICQIILSDHGNRHFINKIVEMLKGPTTKAWVEKGLTEQEADISYHYCVGGALSVIENWVKSGYETDAHTLGNMLGDLIESGQIRNIRRY</sequence>
<dbReference type="Gene3D" id="1.10.357.10">
    <property type="entry name" value="Tetracycline Repressor, domain 2"/>
    <property type="match status" value="1"/>
</dbReference>
<feature type="domain" description="HTH tetR-type" evidence="3">
    <location>
        <begin position="10"/>
        <end position="70"/>
    </location>
</feature>
<dbReference type="GO" id="GO:0003677">
    <property type="term" value="F:DNA binding"/>
    <property type="evidence" value="ECO:0007669"/>
    <property type="project" value="UniProtKB-UniRule"/>
</dbReference>
<dbReference type="PANTHER" id="PTHR43479:SF7">
    <property type="entry name" value="TETR-FAMILY TRANSCRIPTIONAL REGULATOR"/>
    <property type="match status" value="1"/>
</dbReference>
<keyword evidence="1 2" id="KW-0238">DNA-binding</keyword>
<comment type="caution">
    <text evidence="4">The sequence shown here is derived from an EMBL/GenBank/DDBJ whole genome shotgun (WGS) entry which is preliminary data.</text>
</comment>
<dbReference type="InterPro" id="IPR050624">
    <property type="entry name" value="HTH-type_Tx_Regulator"/>
</dbReference>
<reference evidence="4" key="2">
    <citation type="journal article" date="2021" name="PeerJ">
        <title>Extensive microbial diversity within the chicken gut microbiome revealed by metagenomics and culture.</title>
        <authorList>
            <person name="Gilroy R."/>
            <person name="Ravi A."/>
            <person name="Getino M."/>
            <person name="Pursley I."/>
            <person name="Horton D.L."/>
            <person name="Alikhan N.F."/>
            <person name="Baker D."/>
            <person name="Gharbi K."/>
            <person name="Hall N."/>
            <person name="Watson M."/>
            <person name="Adriaenssens E.M."/>
            <person name="Foster-Nyarko E."/>
            <person name="Jarju S."/>
            <person name="Secka A."/>
            <person name="Antonio M."/>
            <person name="Oren A."/>
            <person name="Chaudhuri R.R."/>
            <person name="La Ragione R."/>
            <person name="Hildebrand F."/>
            <person name="Pallen M.J."/>
        </authorList>
    </citation>
    <scope>NUCLEOTIDE SEQUENCE</scope>
    <source>
        <strain evidence="4">11167</strain>
    </source>
</reference>
<organism evidence="4 5">
    <name type="scientific">Candidatus Aphodenecus pullistercoris</name>
    <dbReference type="NCBI Taxonomy" id="2840669"/>
    <lineage>
        <taxon>Bacteria</taxon>
        <taxon>Pseudomonadati</taxon>
        <taxon>Spirochaetota</taxon>
        <taxon>Spirochaetia</taxon>
        <taxon>Spirochaetales</taxon>
        <taxon>Candidatus Aphodenecus</taxon>
    </lineage>
</organism>
<dbReference type="PANTHER" id="PTHR43479">
    <property type="entry name" value="ACREF/ENVCD OPERON REPRESSOR-RELATED"/>
    <property type="match status" value="1"/>
</dbReference>
<dbReference type="SUPFAM" id="SSF46689">
    <property type="entry name" value="Homeodomain-like"/>
    <property type="match status" value="1"/>
</dbReference>